<gene>
    <name evidence="5" type="ORF">PGQ11_015108</name>
</gene>
<sequence>MTGLAVNPPTANVLVTRAVVPISPENREAILRSVGYNVFAFPAALTTVDLLSDSGTAAMTDIQWAAMFRGDESYGRNTGYFCFLEAFRDVFERGEERKNAFRDILGTPATFELLEKQFLTPFEGGFVNGGIAQMLRPNFFILPQGRCAESVLFSTLRKRVAKQGIESKPVILSNGFFDTTTANASSAGFELQTCCQPVLRGQFSSSELGGNNSFRGNLDIDASSKFISENPGRVSMILLTVTNNSAAGQPVSMANIKASSLLSSQFQIPIFFDACRFAENAKLIKEFEPGYQAAPITEIVKEMFSHVDGFTISLKKDGLSNIGGALCFRDKGMLAQKYAGIGNDLKEQQIMSYGNDGYGGMSGRDMMAAAVGLYEGTDDSYLTSRVDQVRLLAQKLQDVELPVLLPTGGSAVFLDMDAFFQDCGRSYGEFAGLGFTLQLLISHGIRCFEVGPFALGWDSADEEERSKIGNLVRLALPRQVLTDKHLDYTVAAIKQLFNERSNIPGVRIVTGASLNVRHFQCILEPIPKRD</sequence>
<evidence type="ECO:0000313" key="6">
    <source>
        <dbReference type="Proteomes" id="UP001390339"/>
    </source>
</evidence>
<accession>A0ABR2HKY1</accession>
<evidence type="ECO:0000259" key="4">
    <source>
        <dbReference type="Pfam" id="PF01212"/>
    </source>
</evidence>
<dbReference type="Gene3D" id="3.40.640.10">
    <property type="entry name" value="Type I PLP-dependent aspartate aminotransferase-like (Major domain)"/>
    <property type="match status" value="1"/>
</dbReference>
<comment type="similarity">
    <text evidence="2">Belongs to the beta-eliminating lyase family.</text>
</comment>
<dbReference type="InterPro" id="IPR001597">
    <property type="entry name" value="ArAA_b-elim_lyase/Thr_aldolase"/>
</dbReference>
<reference evidence="5 6" key="1">
    <citation type="journal article" date="2024" name="IMA Fungus">
        <title>Apiospora arundinis, a panoply of carbohydrate-active enzymes and secondary metabolites.</title>
        <authorList>
            <person name="Sorensen T."/>
            <person name="Petersen C."/>
            <person name="Muurmann A.T."/>
            <person name="Christiansen J.V."/>
            <person name="Brundto M.L."/>
            <person name="Overgaard C.K."/>
            <person name="Boysen A.T."/>
            <person name="Wollenberg R.D."/>
            <person name="Larsen T.O."/>
            <person name="Sorensen J.L."/>
            <person name="Nielsen K.L."/>
            <person name="Sondergaard T.E."/>
        </authorList>
    </citation>
    <scope>NUCLEOTIDE SEQUENCE [LARGE SCALE GENOMIC DNA]</scope>
    <source>
        <strain evidence="5 6">AAU 773</strain>
    </source>
</reference>
<comment type="caution">
    <text evidence="5">The sequence shown here is derived from an EMBL/GenBank/DDBJ whole genome shotgun (WGS) entry which is preliminary data.</text>
</comment>
<name>A0ABR2HKY1_9PEZI</name>
<dbReference type="NCBIfam" id="NF009709">
    <property type="entry name" value="PRK13238.1"/>
    <property type="match status" value="1"/>
</dbReference>
<dbReference type="Proteomes" id="UP001390339">
    <property type="component" value="Unassembled WGS sequence"/>
</dbReference>
<dbReference type="Pfam" id="PF01212">
    <property type="entry name" value="Beta_elim_lyase"/>
    <property type="match status" value="1"/>
</dbReference>
<dbReference type="PANTHER" id="PTHR32325:SF4">
    <property type="entry name" value="TRYPTOPHANASE"/>
    <property type="match status" value="1"/>
</dbReference>
<feature type="domain" description="Aromatic amino acid beta-eliminating lyase/threonine aldolase" evidence="4">
    <location>
        <begin position="49"/>
        <end position="490"/>
    </location>
</feature>
<dbReference type="InterPro" id="IPR015421">
    <property type="entry name" value="PyrdxlP-dep_Trfase_major"/>
</dbReference>
<dbReference type="InterPro" id="IPR015422">
    <property type="entry name" value="PyrdxlP-dep_Trfase_small"/>
</dbReference>
<organism evidence="5 6">
    <name type="scientific">Apiospora arundinis</name>
    <dbReference type="NCBI Taxonomy" id="335852"/>
    <lineage>
        <taxon>Eukaryota</taxon>
        <taxon>Fungi</taxon>
        <taxon>Dikarya</taxon>
        <taxon>Ascomycota</taxon>
        <taxon>Pezizomycotina</taxon>
        <taxon>Sordariomycetes</taxon>
        <taxon>Xylariomycetidae</taxon>
        <taxon>Amphisphaeriales</taxon>
        <taxon>Apiosporaceae</taxon>
        <taxon>Apiospora</taxon>
    </lineage>
</organism>
<evidence type="ECO:0000256" key="1">
    <source>
        <dbReference type="ARBA" id="ARBA00001933"/>
    </source>
</evidence>
<evidence type="ECO:0000256" key="2">
    <source>
        <dbReference type="ARBA" id="ARBA00009721"/>
    </source>
</evidence>
<dbReference type="EMBL" id="JAPCWZ010000010">
    <property type="protein sequence ID" value="KAK8848628.1"/>
    <property type="molecule type" value="Genomic_DNA"/>
</dbReference>
<proteinExistence type="inferred from homology"/>
<dbReference type="Gene3D" id="3.90.1150.10">
    <property type="entry name" value="Aspartate Aminotransferase, domain 1"/>
    <property type="match status" value="2"/>
</dbReference>
<keyword evidence="3" id="KW-0663">Pyridoxal phosphate</keyword>
<dbReference type="PANTHER" id="PTHR32325">
    <property type="entry name" value="BETA-ELIMINATING LYASE-LIKE PROTEIN-RELATED"/>
    <property type="match status" value="1"/>
</dbReference>
<dbReference type="InterPro" id="IPR015424">
    <property type="entry name" value="PyrdxlP-dep_Trfase"/>
</dbReference>
<comment type="cofactor">
    <cofactor evidence="1">
        <name>pyridoxal 5'-phosphate</name>
        <dbReference type="ChEBI" id="CHEBI:597326"/>
    </cofactor>
</comment>
<protein>
    <recommendedName>
        <fullName evidence="4">Aromatic amino acid beta-eliminating lyase/threonine aldolase domain-containing protein</fullName>
    </recommendedName>
</protein>
<evidence type="ECO:0000313" key="5">
    <source>
        <dbReference type="EMBL" id="KAK8848628.1"/>
    </source>
</evidence>
<evidence type="ECO:0000256" key="3">
    <source>
        <dbReference type="ARBA" id="ARBA00022898"/>
    </source>
</evidence>
<dbReference type="SUPFAM" id="SSF53383">
    <property type="entry name" value="PLP-dependent transferases"/>
    <property type="match status" value="1"/>
</dbReference>
<keyword evidence="6" id="KW-1185">Reference proteome</keyword>